<accession>A0A2I7N2T1</accession>
<dbReference type="EMBL" id="CP024847">
    <property type="protein sequence ID" value="AUR50754.1"/>
    <property type="molecule type" value="Genomic_DNA"/>
</dbReference>
<gene>
    <name evidence="1" type="ORF">CUN60_00065</name>
</gene>
<dbReference type="AlphaFoldDB" id="A0A2I7N2T1"/>
<dbReference type="OrthoDB" id="5438043at2"/>
<keyword evidence="2" id="KW-1185">Reference proteome</keyword>
<sequence length="168" mass="19490">MFFHYFKQIITPEKCDEINQIMVNMYNQKRLNYEGNDPHYKNSFGASSIPEVDALYTEFTPQVIKALKMRFIKEANTYSRVYLNGAELNPHVDRPGLDLTMSLCTFSNLDNPWPIYVELEPGKVKAVDIKPGDAAVFLGTRMKHWRDPLQCSPNQIMIQSFLHWSLGR</sequence>
<evidence type="ECO:0000313" key="1">
    <source>
        <dbReference type="EMBL" id="AUR50754.1"/>
    </source>
</evidence>
<reference evidence="2" key="1">
    <citation type="submission" date="2017-11" db="EMBL/GenBank/DDBJ databases">
        <authorList>
            <person name="Chan K.G."/>
            <person name="Lee L.S."/>
        </authorList>
    </citation>
    <scope>NUCLEOTIDE SEQUENCE [LARGE SCALE GENOMIC DNA]</scope>
    <source>
        <strain evidence="2">DSM 100970</strain>
    </source>
</reference>
<dbReference type="Proteomes" id="UP000236655">
    <property type="component" value="Chromosome"/>
</dbReference>
<dbReference type="KEGG" id="nba:CUN60_00065"/>
<evidence type="ECO:0008006" key="3">
    <source>
        <dbReference type="Google" id="ProtNLM"/>
    </source>
</evidence>
<name>A0A2I7N2T1_9NEIS</name>
<evidence type="ECO:0000313" key="2">
    <source>
        <dbReference type="Proteomes" id="UP000236655"/>
    </source>
</evidence>
<organism evidence="1 2">
    <name type="scientific">Aquella oligotrophica</name>
    <dbReference type="NCBI Taxonomy" id="2067065"/>
    <lineage>
        <taxon>Bacteria</taxon>
        <taxon>Pseudomonadati</taxon>
        <taxon>Pseudomonadota</taxon>
        <taxon>Betaproteobacteria</taxon>
        <taxon>Neisseriales</taxon>
        <taxon>Neisseriaceae</taxon>
        <taxon>Aquella</taxon>
    </lineage>
</organism>
<protein>
    <recommendedName>
        <fullName evidence="3">Fe2OG dioxygenase domain-containing protein</fullName>
    </recommendedName>
</protein>
<proteinExistence type="predicted"/>
<dbReference type="RefSeq" id="WP_102950054.1">
    <property type="nucleotide sequence ID" value="NZ_CP024847.1"/>
</dbReference>